<comment type="caution">
    <text evidence="2">The sequence shown here is derived from an EMBL/GenBank/DDBJ whole genome shotgun (WGS) entry which is preliminary data.</text>
</comment>
<keyword evidence="1" id="KW-1133">Transmembrane helix</keyword>
<dbReference type="AlphaFoldDB" id="A0A7V3J9V9"/>
<evidence type="ECO:0000256" key="1">
    <source>
        <dbReference type="SAM" id="Phobius"/>
    </source>
</evidence>
<feature type="transmembrane region" description="Helical" evidence="1">
    <location>
        <begin position="95"/>
        <end position="117"/>
    </location>
</feature>
<keyword evidence="1" id="KW-0812">Transmembrane</keyword>
<name>A0A7V3J9V9_UNCC3</name>
<feature type="transmembrane region" description="Helical" evidence="1">
    <location>
        <begin position="7"/>
        <end position="30"/>
    </location>
</feature>
<reference evidence="2" key="1">
    <citation type="journal article" date="2020" name="mSystems">
        <title>Genome- and Community-Level Interaction Insights into Carbon Utilization and Element Cycling Functions of Hydrothermarchaeota in Hydrothermal Sediment.</title>
        <authorList>
            <person name="Zhou Z."/>
            <person name="Liu Y."/>
            <person name="Xu W."/>
            <person name="Pan J."/>
            <person name="Luo Z.H."/>
            <person name="Li M."/>
        </authorList>
    </citation>
    <scope>NUCLEOTIDE SEQUENCE [LARGE SCALE GENOMIC DNA]</scope>
    <source>
        <strain evidence="2">SpSt-757</strain>
    </source>
</reference>
<evidence type="ECO:0000313" key="2">
    <source>
        <dbReference type="EMBL" id="HFZ09005.1"/>
    </source>
</evidence>
<dbReference type="EMBL" id="DTGG01000082">
    <property type="protein sequence ID" value="HFZ09005.1"/>
    <property type="molecule type" value="Genomic_DNA"/>
</dbReference>
<keyword evidence="1" id="KW-0472">Membrane</keyword>
<evidence type="ECO:0008006" key="3">
    <source>
        <dbReference type="Google" id="ProtNLM"/>
    </source>
</evidence>
<accession>A0A7V3J9V9</accession>
<feature type="transmembrane region" description="Helical" evidence="1">
    <location>
        <begin position="123"/>
        <end position="143"/>
    </location>
</feature>
<protein>
    <recommendedName>
        <fullName evidence="3">Rod shape-determining protein MreD</fullName>
    </recommendedName>
</protein>
<gene>
    <name evidence="2" type="ORF">ENV41_02595</name>
</gene>
<feature type="transmembrane region" description="Helical" evidence="1">
    <location>
        <begin position="50"/>
        <end position="83"/>
    </location>
</feature>
<sequence>MKITKIIVLIYLTALFSLTILPKLAIFHASPNLILTIAIFFLFQNETKKGFLWGILGGLFLDLLGVGFPYNISITTVIVLLTYFLIRKYFESSNVLIFLTFCFVGNLIYSSLFAIVLHHLTVVYFPIINAAYSAFLGLILFLIKKRDYGKSIFSFISFGQEEISQRRA</sequence>
<proteinExistence type="predicted"/>
<organism evidence="2">
    <name type="scientific">candidate division CPR3 bacterium</name>
    <dbReference type="NCBI Taxonomy" id="2268181"/>
    <lineage>
        <taxon>Bacteria</taxon>
        <taxon>Bacteria division CPR3</taxon>
    </lineage>
</organism>